<evidence type="ECO:0000313" key="8">
    <source>
        <dbReference type="EMBL" id="KAH8022365.1"/>
    </source>
</evidence>
<evidence type="ECO:0000256" key="5">
    <source>
        <dbReference type="ARBA" id="ARBA00022840"/>
    </source>
</evidence>
<keyword evidence="9" id="KW-1185">Reference proteome</keyword>
<keyword evidence="5" id="KW-0067">ATP-binding</keyword>
<dbReference type="GO" id="GO:0004674">
    <property type="term" value="F:protein serine/threonine kinase activity"/>
    <property type="evidence" value="ECO:0007669"/>
    <property type="project" value="UniProtKB-KW"/>
</dbReference>
<dbReference type="VEuPathDB" id="VectorBase:LOC119173593"/>
<comment type="caution">
    <text evidence="8">The sequence shown here is derived from an EMBL/GenBank/DDBJ whole genome shotgun (WGS) entry which is preliminary data.</text>
</comment>
<dbReference type="PANTHER" id="PTHR24345">
    <property type="entry name" value="SERINE/THREONINE-PROTEIN KINASE PLK"/>
    <property type="match status" value="1"/>
</dbReference>
<organism evidence="8 9">
    <name type="scientific">Rhipicephalus microplus</name>
    <name type="common">Cattle tick</name>
    <name type="synonym">Boophilus microplus</name>
    <dbReference type="NCBI Taxonomy" id="6941"/>
    <lineage>
        <taxon>Eukaryota</taxon>
        <taxon>Metazoa</taxon>
        <taxon>Ecdysozoa</taxon>
        <taxon>Arthropoda</taxon>
        <taxon>Chelicerata</taxon>
        <taxon>Arachnida</taxon>
        <taxon>Acari</taxon>
        <taxon>Parasitiformes</taxon>
        <taxon>Ixodida</taxon>
        <taxon>Ixodoidea</taxon>
        <taxon>Ixodidae</taxon>
        <taxon>Rhipicephalinae</taxon>
        <taxon>Rhipicephalus</taxon>
        <taxon>Boophilus</taxon>
    </lineage>
</organism>
<dbReference type="InterPro" id="IPR000719">
    <property type="entry name" value="Prot_kinase_dom"/>
</dbReference>
<sequence>MRTTAVMLLLLCKDEEPWMILVKRCLLQPASYHWGTFPTVGRFYFCQLLDGLEYLHSQGIVHKDIKPGNLLLTNCETLKISDLGVAEPKWKKHFKELKQEFREMRTALERELRKEIRDVKTSLDFFNKQFEEISALCSRLEKENGELKAQNDVLKTDCSQLKQVVLNNERRTTALEQYSRNRNIEVKNVPFVEGERLTRVVQKIGEAVGESVKEDDIEICHRVTAKDASCPHIVVQFNNRSKRDAVLEKAKKLRLTTADIGFPGKTFVYVNEHLCSQLKKLLGQTVARKKEAEWRFAWTKGGKIFARKDEKSRVLQITTESDLEKIV</sequence>
<dbReference type="Pfam" id="PF25298">
    <property type="entry name" value="Baculo_FP_2nd"/>
    <property type="match status" value="1"/>
</dbReference>
<dbReference type="GO" id="GO:0005524">
    <property type="term" value="F:ATP binding"/>
    <property type="evidence" value="ECO:0007669"/>
    <property type="project" value="UniProtKB-KW"/>
</dbReference>
<dbReference type="InterPro" id="IPR011009">
    <property type="entry name" value="Kinase-like_dom_sf"/>
</dbReference>
<keyword evidence="2" id="KW-0808">Transferase</keyword>
<evidence type="ECO:0000256" key="3">
    <source>
        <dbReference type="ARBA" id="ARBA00022741"/>
    </source>
</evidence>
<dbReference type="InterPro" id="IPR008271">
    <property type="entry name" value="Ser/Thr_kinase_AS"/>
</dbReference>
<evidence type="ECO:0000256" key="1">
    <source>
        <dbReference type="ARBA" id="ARBA00022527"/>
    </source>
</evidence>
<feature type="domain" description="Protein kinase" evidence="7">
    <location>
        <begin position="1"/>
        <end position="268"/>
    </location>
</feature>
<evidence type="ECO:0000256" key="6">
    <source>
        <dbReference type="SAM" id="Coils"/>
    </source>
</evidence>
<dbReference type="GO" id="GO:0005634">
    <property type="term" value="C:nucleus"/>
    <property type="evidence" value="ECO:0007669"/>
    <property type="project" value="TreeGrafter"/>
</dbReference>
<keyword evidence="3" id="KW-0547">Nucleotide-binding</keyword>
<dbReference type="Pfam" id="PF00069">
    <property type="entry name" value="Pkinase"/>
    <property type="match status" value="1"/>
</dbReference>
<keyword evidence="6" id="KW-0175">Coiled coil</keyword>
<feature type="coiled-coil region" evidence="6">
    <location>
        <begin position="91"/>
        <end position="157"/>
    </location>
</feature>
<evidence type="ECO:0000313" key="9">
    <source>
        <dbReference type="Proteomes" id="UP000821866"/>
    </source>
</evidence>
<dbReference type="EMBL" id="JABSTU010000009">
    <property type="protein sequence ID" value="KAH8022365.1"/>
    <property type="molecule type" value="Genomic_DNA"/>
</dbReference>
<dbReference type="SUPFAM" id="SSF56112">
    <property type="entry name" value="Protein kinase-like (PK-like)"/>
    <property type="match status" value="1"/>
</dbReference>
<proteinExistence type="predicted"/>
<dbReference type="Proteomes" id="UP000821866">
    <property type="component" value="Chromosome 7"/>
</dbReference>
<keyword evidence="4" id="KW-0418">Kinase</keyword>
<accession>A0A9J6DJN6</accession>
<evidence type="ECO:0000256" key="4">
    <source>
        <dbReference type="ARBA" id="ARBA00022777"/>
    </source>
</evidence>
<evidence type="ECO:0000256" key="2">
    <source>
        <dbReference type="ARBA" id="ARBA00022679"/>
    </source>
</evidence>
<keyword evidence="1" id="KW-0723">Serine/threonine-protein kinase</keyword>
<dbReference type="PANTHER" id="PTHR24345:SF0">
    <property type="entry name" value="CELL CYCLE SERINE_THREONINE-PROTEIN KINASE CDC5_MSD2"/>
    <property type="match status" value="1"/>
</dbReference>
<evidence type="ECO:0000259" key="7">
    <source>
        <dbReference type="PROSITE" id="PS50011"/>
    </source>
</evidence>
<dbReference type="AlphaFoldDB" id="A0A9J6DJN6"/>
<name>A0A9J6DJN6_RHIMP</name>
<gene>
    <name evidence="8" type="ORF">HPB51_023607</name>
</gene>
<dbReference type="PROSITE" id="PS50011">
    <property type="entry name" value="PROTEIN_KINASE_DOM"/>
    <property type="match status" value="1"/>
</dbReference>
<protein>
    <recommendedName>
        <fullName evidence="7">Protein kinase domain-containing protein</fullName>
    </recommendedName>
</protein>
<dbReference type="Gene3D" id="1.10.510.10">
    <property type="entry name" value="Transferase(Phosphotransferase) domain 1"/>
    <property type="match status" value="1"/>
</dbReference>
<reference evidence="8" key="2">
    <citation type="submission" date="2021-09" db="EMBL/GenBank/DDBJ databases">
        <authorList>
            <person name="Jia N."/>
            <person name="Wang J."/>
            <person name="Shi W."/>
            <person name="Du L."/>
            <person name="Sun Y."/>
            <person name="Zhan W."/>
            <person name="Jiang J."/>
            <person name="Wang Q."/>
            <person name="Zhang B."/>
            <person name="Ji P."/>
            <person name="Sakyi L.B."/>
            <person name="Cui X."/>
            <person name="Yuan T."/>
            <person name="Jiang B."/>
            <person name="Yang W."/>
            <person name="Lam T.T.-Y."/>
            <person name="Chang Q."/>
            <person name="Ding S."/>
            <person name="Wang X."/>
            <person name="Zhu J."/>
            <person name="Ruan X."/>
            <person name="Zhao L."/>
            <person name="Wei J."/>
            <person name="Que T."/>
            <person name="Du C."/>
            <person name="Cheng J."/>
            <person name="Dai P."/>
            <person name="Han X."/>
            <person name="Huang E."/>
            <person name="Gao Y."/>
            <person name="Liu J."/>
            <person name="Shao H."/>
            <person name="Ye R."/>
            <person name="Li L."/>
            <person name="Wei W."/>
            <person name="Wang X."/>
            <person name="Wang C."/>
            <person name="Huo Q."/>
            <person name="Li W."/>
            <person name="Guo W."/>
            <person name="Chen H."/>
            <person name="Chen S."/>
            <person name="Zhou L."/>
            <person name="Zhou L."/>
            <person name="Ni X."/>
            <person name="Tian J."/>
            <person name="Zhou Y."/>
            <person name="Sheng Y."/>
            <person name="Liu T."/>
            <person name="Pan Y."/>
            <person name="Xia L."/>
            <person name="Li J."/>
            <person name="Zhao F."/>
            <person name="Cao W."/>
        </authorList>
    </citation>
    <scope>NUCLEOTIDE SEQUENCE</scope>
    <source>
        <strain evidence="8">Rmic-2018</strain>
        <tissue evidence="8">Larvae</tissue>
    </source>
</reference>
<dbReference type="PROSITE" id="PS00108">
    <property type="entry name" value="PROTEIN_KINASE_ST"/>
    <property type="match status" value="1"/>
</dbReference>
<dbReference type="InterPro" id="IPR057251">
    <property type="entry name" value="FP_C"/>
</dbReference>
<reference evidence="8" key="1">
    <citation type="journal article" date="2020" name="Cell">
        <title>Large-Scale Comparative Analyses of Tick Genomes Elucidate Their Genetic Diversity and Vector Capacities.</title>
        <authorList>
            <consortium name="Tick Genome and Microbiome Consortium (TIGMIC)"/>
            <person name="Jia N."/>
            <person name="Wang J."/>
            <person name="Shi W."/>
            <person name="Du L."/>
            <person name="Sun Y."/>
            <person name="Zhan W."/>
            <person name="Jiang J.F."/>
            <person name="Wang Q."/>
            <person name="Zhang B."/>
            <person name="Ji P."/>
            <person name="Bell-Sakyi L."/>
            <person name="Cui X.M."/>
            <person name="Yuan T.T."/>
            <person name="Jiang B.G."/>
            <person name="Yang W.F."/>
            <person name="Lam T.T."/>
            <person name="Chang Q.C."/>
            <person name="Ding S.J."/>
            <person name="Wang X.J."/>
            <person name="Zhu J.G."/>
            <person name="Ruan X.D."/>
            <person name="Zhao L."/>
            <person name="Wei J.T."/>
            <person name="Ye R.Z."/>
            <person name="Que T.C."/>
            <person name="Du C.H."/>
            <person name="Zhou Y.H."/>
            <person name="Cheng J.X."/>
            <person name="Dai P.F."/>
            <person name="Guo W.B."/>
            <person name="Han X.H."/>
            <person name="Huang E.J."/>
            <person name="Li L.F."/>
            <person name="Wei W."/>
            <person name="Gao Y.C."/>
            <person name="Liu J.Z."/>
            <person name="Shao H.Z."/>
            <person name="Wang X."/>
            <person name="Wang C.C."/>
            <person name="Yang T.C."/>
            <person name="Huo Q.B."/>
            <person name="Li W."/>
            <person name="Chen H.Y."/>
            <person name="Chen S.E."/>
            <person name="Zhou L.G."/>
            <person name="Ni X.B."/>
            <person name="Tian J.H."/>
            <person name="Sheng Y."/>
            <person name="Liu T."/>
            <person name="Pan Y.S."/>
            <person name="Xia L.Y."/>
            <person name="Li J."/>
            <person name="Zhao F."/>
            <person name="Cao W.C."/>
        </authorList>
    </citation>
    <scope>NUCLEOTIDE SEQUENCE</scope>
    <source>
        <strain evidence="8">Rmic-2018</strain>
    </source>
</reference>